<dbReference type="FunFam" id="1.10.20.10:FF:000085">
    <property type="entry name" value="Histone H3.2"/>
    <property type="match status" value="1"/>
</dbReference>
<dbReference type="Proteomes" id="UP000285301">
    <property type="component" value="Unassembled WGS sequence"/>
</dbReference>
<dbReference type="SMART" id="SM00428">
    <property type="entry name" value="H3"/>
    <property type="match status" value="1"/>
</dbReference>
<dbReference type="AlphaFoldDB" id="A0A3S3NZY1"/>
<feature type="domain" description="Core Histone H2A/H2B/H3" evidence="9">
    <location>
        <begin position="101"/>
        <end position="190"/>
    </location>
</feature>
<evidence type="ECO:0000256" key="2">
    <source>
        <dbReference type="ARBA" id="ARBA00004286"/>
    </source>
</evidence>
<evidence type="ECO:0000256" key="7">
    <source>
        <dbReference type="ARBA" id="ARBA00023269"/>
    </source>
</evidence>
<gene>
    <name evidence="12" type="ORF">B4U79_03299</name>
    <name evidence="10" type="ORF">B4U79_05697</name>
    <name evidence="11" type="ORF">B4U79_13684</name>
</gene>
<protein>
    <recommendedName>
        <fullName evidence="9">Core Histone H2A/H2B/H3 domain-containing protein</fullName>
    </recommendedName>
</protein>
<keyword evidence="6" id="KW-0539">Nucleus</keyword>
<sequence length="196" mass="22598">MARSKQVAKKSTTPIHLKHTLRTKRDEKRLQPFDNESPSSSVSSHSIKLQSNFEQPHEKGTRTPEAIKRRQPATQSNLNSHALNHKLSRELPNLNSKRYRPGVVALRDIRRYQKTTELLIPKLPFQRLIREIQREMSLGNIERMSTSAVMALQEAAEAYLVRLFEDTQLCAIHAKRVTIKTTDMQLAIRLRGDNLK</sequence>
<dbReference type="PANTHER" id="PTHR11426">
    <property type="entry name" value="HISTONE H3"/>
    <property type="match status" value="1"/>
</dbReference>
<keyword evidence="4" id="KW-0158">Chromosome</keyword>
<evidence type="ECO:0000256" key="3">
    <source>
        <dbReference type="ARBA" id="ARBA00010343"/>
    </source>
</evidence>
<feature type="compositionally biased region" description="Polar residues" evidence="8">
    <location>
        <begin position="72"/>
        <end position="82"/>
    </location>
</feature>
<dbReference type="EMBL" id="NCKU01007294">
    <property type="protein sequence ID" value="RWS02743.1"/>
    <property type="molecule type" value="Genomic_DNA"/>
</dbReference>
<dbReference type="Gene3D" id="1.10.20.10">
    <property type="entry name" value="Histone, subunit A"/>
    <property type="match status" value="1"/>
</dbReference>
<evidence type="ECO:0000313" key="11">
    <source>
        <dbReference type="EMBL" id="RWS02735.1"/>
    </source>
</evidence>
<proteinExistence type="inferred from homology"/>
<comment type="caution">
    <text evidence="10">The sequence shown here is derived from an EMBL/GenBank/DDBJ whole genome shotgun (WGS) entry which is preliminary data.</text>
</comment>
<dbReference type="GO" id="GO:0046982">
    <property type="term" value="F:protein heterodimerization activity"/>
    <property type="evidence" value="ECO:0007669"/>
    <property type="project" value="InterPro"/>
</dbReference>
<comment type="similarity">
    <text evidence="3">Belongs to the histone H3 family.</text>
</comment>
<evidence type="ECO:0000256" key="4">
    <source>
        <dbReference type="ARBA" id="ARBA00022454"/>
    </source>
</evidence>
<comment type="subcellular location">
    <subcellularLocation>
        <location evidence="2">Chromosome</location>
    </subcellularLocation>
    <subcellularLocation>
        <location evidence="1">Nucleus</location>
    </subcellularLocation>
</comment>
<organism evidence="10 13">
    <name type="scientific">Dinothrombium tinctorium</name>
    <dbReference type="NCBI Taxonomy" id="1965070"/>
    <lineage>
        <taxon>Eukaryota</taxon>
        <taxon>Metazoa</taxon>
        <taxon>Ecdysozoa</taxon>
        <taxon>Arthropoda</taxon>
        <taxon>Chelicerata</taxon>
        <taxon>Arachnida</taxon>
        <taxon>Acari</taxon>
        <taxon>Acariformes</taxon>
        <taxon>Trombidiformes</taxon>
        <taxon>Prostigmata</taxon>
        <taxon>Anystina</taxon>
        <taxon>Parasitengona</taxon>
        <taxon>Trombidioidea</taxon>
        <taxon>Trombidiidae</taxon>
        <taxon>Dinothrombium</taxon>
    </lineage>
</organism>
<evidence type="ECO:0000256" key="6">
    <source>
        <dbReference type="ARBA" id="ARBA00023242"/>
    </source>
</evidence>
<evidence type="ECO:0000259" key="9">
    <source>
        <dbReference type="Pfam" id="PF00125"/>
    </source>
</evidence>
<dbReference type="EMBL" id="NCKU01007306">
    <property type="protein sequence ID" value="RWS02735.1"/>
    <property type="molecule type" value="Genomic_DNA"/>
</dbReference>
<evidence type="ECO:0000256" key="1">
    <source>
        <dbReference type="ARBA" id="ARBA00004123"/>
    </source>
</evidence>
<dbReference type="EMBL" id="NCKU01008272">
    <property type="protein sequence ID" value="RWS02018.1"/>
    <property type="molecule type" value="Genomic_DNA"/>
</dbReference>
<evidence type="ECO:0000313" key="10">
    <source>
        <dbReference type="EMBL" id="RWS02018.1"/>
    </source>
</evidence>
<feature type="compositionally biased region" description="Low complexity" evidence="8">
    <location>
        <begin position="33"/>
        <end position="51"/>
    </location>
</feature>
<dbReference type="STRING" id="1965070.A0A3S3NZY1"/>
<reference evidence="10" key="2">
    <citation type="submission" date="2018-11" db="EMBL/GenBank/DDBJ databases">
        <title>Trombidioid mite genomics.</title>
        <authorList>
            <person name="Dong X."/>
        </authorList>
    </citation>
    <scope>NUCLEOTIDE SEQUENCE</scope>
    <source>
        <strain evidence="10">UoL-WK</strain>
    </source>
</reference>
<reference evidence="10 13" key="1">
    <citation type="journal article" date="2018" name="Gigascience">
        <title>Genomes of trombidid mites reveal novel predicted allergens and laterally-transferred genes associated with secondary metabolism.</title>
        <authorList>
            <person name="Dong X."/>
            <person name="Chaisiri K."/>
            <person name="Xia D."/>
            <person name="Armstrong S.D."/>
            <person name="Fang Y."/>
            <person name="Donnelly M.J."/>
            <person name="Kadowaki T."/>
            <person name="McGarry J.W."/>
            <person name="Darby A.C."/>
            <person name="Makepeace B.L."/>
        </authorList>
    </citation>
    <scope>NUCLEOTIDE SEQUENCE [LARGE SCALE GENOMIC DNA]</scope>
    <source>
        <strain evidence="10">UoL-WK</strain>
    </source>
</reference>
<dbReference type="GO" id="GO:0030527">
    <property type="term" value="F:structural constituent of chromatin"/>
    <property type="evidence" value="ECO:0007669"/>
    <property type="project" value="InterPro"/>
</dbReference>
<dbReference type="InterPro" id="IPR009072">
    <property type="entry name" value="Histone-fold"/>
</dbReference>
<dbReference type="Pfam" id="PF00125">
    <property type="entry name" value="Histone"/>
    <property type="match status" value="1"/>
</dbReference>
<dbReference type="GO" id="GO:0000786">
    <property type="term" value="C:nucleosome"/>
    <property type="evidence" value="ECO:0007669"/>
    <property type="project" value="UniProtKB-KW"/>
</dbReference>
<dbReference type="CDD" id="cd22911">
    <property type="entry name" value="HFD_H3"/>
    <property type="match status" value="1"/>
</dbReference>
<evidence type="ECO:0000313" key="12">
    <source>
        <dbReference type="EMBL" id="RWS02743.1"/>
    </source>
</evidence>
<dbReference type="InterPro" id="IPR007125">
    <property type="entry name" value="H2A/H2B/H3"/>
</dbReference>
<keyword evidence="5" id="KW-0238">DNA-binding</keyword>
<feature type="compositionally biased region" description="Basic and acidic residues" evidence="8">
    <location>
        <begin position="55"/>
        <end position="68"/>
    </location>
</feature>
<name>A0A3S3NZY1_9ACAR</name>
<evidence type="ECO:0000256" key="5">
    <source>
        <dbReference type="ARBA" id="ARBA00023125"/>
    </source>
</evidence>
<keyword evidence="13" id="KW-1185">Reference proteome</keyword>
<dbReference type="OrthoDB" id="420022at2759"/>
<feature type="region of interest" description="Disordered" evidence="8">
    <location>
        <begin position="1"/>
        <end position="85"/>
    </location>
</feature>
<dbReference type="GO" id="GO:0003677">
    <property type="term" value="F:DNA binding"/>
    <property type="evidence" value="ECO:0007669"/>
    <property type="project" value="UniProtKB-KW"/>
</dbReference>
<dbReference type="InterPro" id="IPR000164">
    <property type="entry name" value="Histone_H3/CENP-A"/>
</dbReference>
<keyword evidence="7" id="KW-0544">Nucleosome core</keyword>
<evidence type="ECO:0000256" key="8">
    <source>
        <dbReference type="SAM" id="MobiDB-lite"/>
    </source>
</evidence>
<dbReference type="GO" id="GO:0005634">
    <property type="term" value="C:nucleus"/>
    <property type="evidence" value="ECO:0007669"/>
    <property type="project" value="UniProtKB-SubCell"/>
</dbReference>
<evidence type="ECO:0000313" key="13">
    <source>
        <dbReference type="Proteomes" id="UP000285301"/>
    </source>
</evidence>
<dbReference type="SUPFAM" id="SSF47113">
    <property type="entry name" value="Histone-fold"/>
    <property type="match status" value="1"/>
</dbReference>
<accession>A0A3S3NZY1</accession>